<organism evidence="3 4">
    <name type="scientific">Kingdonia uniflora</name>
    <dbReference type="NCBI Taxonomy" id="39325"/>
    <lineage>
        <taxon>Eukaryota</taxon>
        <taxon>Viridiplantae</taxon>
        <taxon>Streptophyta</taxon>
        <taxon>Embryophyta</taxon>
        <taxon>Tracheophyta</taxon>
        <taxon>Spermatophyta</taxon>
        <taxon>Magnoliopsida</taxon>
        <taxon>Ranunculales</taxon>
        <taxon>Circaeasteraceae</taxon>
        <taxon>Kingdonia</taxon>
    </lineage>
</organism>
<keyword evidence="2" id="KW-0812">Transmembrane</keyword>
<gene>
    <name evidence="3" type="ORF">GIB67_004264</name>
</gene>
<evidence type="ECO:0000256" key="1">
    <source>
        <dbReference type="SAM" id="MobiDB-lite"/>
    </source>
</evidence>
<dbReference type="PANTHER" id="PTHR33982">
    <property type="entry name" value="OUTER ENVELOPE MEMBRANE PROTEIN 7-RELATED"/>
    <property type="match status" value="1"/>
</dbReference>
<evidence type="ECO:0000256" key="2">
    <source>
        <dbReference type="SAM" id="Phobius"/>
    </source>
</evidence>
<dbReference type="Proteomes" id="UP000541444">
    <property type="component" value="Unassembled WGS sequence"/>
</dbReference>
<name>A0A7J7MR24_9MAGN</name>
<protein>
    <recommendedName>
        <fullName evidence="5">Outer envelope membrane protein 7</fullName>
    </recommendedName>
</protein>
<reference evidence="3 4" key="1">
    <citation type="journal article" date="2020" name="IScience">
        <title>Genome Sequencing of the Endangered Kingdonia uniflora (Circaeasteraceae, Ranunculales) Reveals Potential Mechanisms of Evolutionary Specialization.</title>
        <authorList>
            <person name="Sun Y."/>
            <person name="Deng T."/>
            <person name="Zhang A."/>
            <person name="Moore M.J."/>
            <person name="Landis J.B."/>
            <person name="Lin N."/>
            <person name="Zhang H."/>
            <person name="Zhang X."/>
            <person name="Huang J."/>
            <person name="Zhang X."/>
            <person name="Sun H."/>
            <person name="Wang H."/>
        </authorList>
    </citation>
    <scope>NUCLEOTIDE SEQUENCE [LARGE SCALE GENOMIC DNA]</scope>
    <source>
        <strain evidence="3">TB1705</strain>
        <tissue evidence="3">Leaf</tissue>
    </source>
</reference>
<accession>A0A7J7MR24</accession>
<feature type="transmembrane region" description="Helical" evidence="2">
    <location>
        <begin position="12"/>
        <end position="31"/>
    </location>
</feature>
<comment type="caution">
    <text evidence="3">The sequence shown here is derived from an EMBL/GenBank/DDBJ whole genome shotgun (WGS) entry which is preliminary data.</text>
</comment>
<dbReference type="PANTHER" id="PTHR33982:SF5">
    <property type="entry name" value="OUTER ENVELOPE MEMBRANE PROTEIN 7"/>
    <property type="match status" value="1"/>
</dbReference>
<feature type="compositionally biased region" description="Basic and acidic residues" evidence="1">
    <location>
        <begin position="63"/>
        <end position="75"/>
    </location>
</feature>
<evidence type="ECO:0000313" key="3">
    <source>
        <dbReference type="EMBL" id="KAF6157326.1"/>
    </source>
</evidence>
<sequence>MGQSGKLNSMKSTIVVLGAMAFGWLTLEFAFKPYLDKGRAAIKKSDPSNDADESKDYSNGAPKGEEYDMKNDVMK</sequence>
<dbReference type="AlphaFoldDB" id="A0A7J7MR24"/>
<keyword evidence="2" id="KW-1133">Transmembrane helix</keyword>
<dbReference type="EMBL" id="JACGCM010001275">
    <property type="protein sequence ID" value="KAF6157326.1"/>
    <property type="molecule type" value="Genomic_DNA"/>
</dbReference>
<proteinExistence type="predicted"/>
<evidence type="ECO:0008006" key="5">
    <source>
        <dbReference type="Google" id="ProtNLM"/>
    </source>
</evidence>
<keyword evidence="4" id="KW-1185">Reference proteome</keyword>
<dbReference type="OrthoDB" id="754892at2759"/>
<keyword evidence="2" id="KW-0472">Membrane</keyword>
<evidence type="ECO:0000313" key="4">
    <source>
        <dbReference type="Proteomes" id="UP000541444"/>
    </source>
</evidence>
<feature type="compositionally biased region" description="Basic and acidic residues" evidence="1">
    <location>
        <begin position="42"/>
        <end position="56"/>
    </location>
</feature>
<dbReference type="InterPro" id="IPR038944">
    <property type="entry name" value="OEP7-like"/>
</dbReference>
<feature type="region of interest" description="Disordered" evidence="1">
    <location>
        <begin position="42"/>
        <end position="75"/>
    </location>
</feature>